<name>A0ABU6NSI7_9BACI</name>
<reference evidence="1 2" key="1">
    <citation type="submission" date="2023-03" db="EMBL/GenBank/DDBJ databases">
        <title>Bacillus Genome Sequencing.</title>
        <authorList>
            <person name="Dunlap C."/>
        </authorList>
    </citation>
    <scope>NUCLEOTIDE SEQUENCE [LARGE SCALE GENOMIC DNA]</scope>
    <source>
        <strain evidence="1 2">NRS-1717</strain>
    </source>
</reference>
<evidence type="ECO:0000313" key="2">
    <source>
        <dbReference type="Proteomes" id="UP001342826"/>
    </source>
</evidence>
<dbReference type="EMBL" id="JARTFS010000001">
    <property type="protein sequence ID" value="MED4400115.1"/>
    <property type="molecule type" value="Genomic_DNA"/>
</dbReference>
<dbReference type="RefSeq" id="WP_328014728.1">
    <property type="nucleotide sequence ID" value="NZ_JARTFS010000001.1"/>
</dbReference>
<gene>
    <name evidence="1" type="ORF">P9271_01925</name>
</gene>
<accession>A0ABU6NSI7</accession>
<protein>
    <submittedName>
        <fullName evidence="1">Uncharacterized protein</fullName>
    </submittedName>
</protein>
<evidence type="ECO:0000313" key="1">
    <source>
        <dbReference type="EMBL" id="MED4400115.1"/>
    </source>
</evidence>
<sequence>MENIYYDFWYLKSEEVELDGKESDRFAYEVAIGVFSDAEFYEQLDDLRISGLTKEEMLQFKIEEPAVLLQKLEEEGLLNIAADIKSVGYYFIMGEKQVQV</sequence>
<comment type="caution">
    <text evidence="1">The sequence shown here is derived from an EMBL/GenBank/DDBJ whole genome shotgun (WGS) entry which is preliminary data.</text>
</comment>
<proteinExistence type="predicted"/>
<dbReference type="Proteomes" id="UP001342826">
    <property type="component" value="Unassembled WGS sequence"/>
</dbReference>
<organism evidence="1 2">
    <name type="scientific">Metabacillus fastidiosus</name>
    <dbReference type="NCBI Taxonomy" id="1458"/>
    <lineage>
        <taxon>Bacteria</taxon>
        <taxon>Bacillati</taxon>
        <taxon>Bacillota</taxon>
        <taxon>Bacilli</taxon>
        <taxon>Bacillales</taxon>
        <taxon>Bacillaceae</taxon>
        <taxon>Metabacillus</taxon>
    </lineage>
</organism>
<keyword evidence="2" id="KW-1185">Reference proteome</keyword>